<evidence type="ECO:0000256" key="7">
    <source>
        <dbReference type="HAMAP-Rule" id="MF_02090"/>
    </source>
</evidence>
<dbReference type="GO" id="GO:0005737">
    <property type="term" value="C:cytoplasm"/>
    <property type="evidence" value="ECO:0007669"/>
    <property type="project" value="InterPro"/>
</dbReference>
<feature type="binding site" evidence="7">
    <location>
        <position position="434"/>
    </location>
    <ligand>
        <name>deamido-NAD(+)</name>
        <dbReference type="ChEBI" id="CHEBI:58437"/>
        <note>ligand shared between two neighboring subunits</note>
    </ligand>
</feature>
<dbReference type="CDD" id="cd07570">
    <property type="entry name" value="GAT_Gln-NAD-synth"/>
    <property type="match status" value="1"/>
</dbReference>
<dbReference type="NCBIfam" id="NF010588">
    <property type="entry name" value="PRK13981.1"/>
    <property type="match status" value="1"/>
</dbReference>
<dbReference type="InterPro" id="IPR036526">
    <property type="entry name" value="C-N_Hydrolase_sf"/>
</dbReference>
<comment type="similarity">
    <text evidence="2 7 8">In the C-terminal section; belongs to the NAD synthetase family.</text>
</comment>
<dbReference type="PROSITE" id="PS00920">
    <property type="entry name" value="NITRIL_CHT_1"/>
    <property type="match status" value="1"/>
</dbReference>
<keyword evidence="5 7" id="KW-0067">ATP-binding</keyword>
<evidence type="ECO:0000313" key="14">
    <source>
        <dbReference type="Proteomes" id="UP000177876"/>
    </source>
</evidence>
<dbReference type="Gene3D" id="3.60.110.10">
    <property type="entry name" value="Carbon-nitrogen hydrolase"/>
    <property type="match status" value="1"/>
</dbReference>
<dbReference type="EC" id="6.3.5.1" evidence="7 8"/>
<evidence type="ECO:0000256" key="3">
    <source>
        <dbReference type="ARBA" id="ARBA00022598"/>
    </source>
</evidence>
<dbReference type="FunFam" id="3.40.50.620:FF:000106">
    <property type="entry name" value="Glutamine-dependent NAD(+) synthetase"/>
    <property type="match status" value="1"/>
</dbReference>
<keyword evidence="3 7" id="KW-0436">Ligase</keyword>
<dbReference type="GO" id="GO:0004359">
    <property type="term" value="F:glutaminase activity"/>
    <property type="evidence" value="ECO:0007669"/>
    <property type="project" value="InterPro"/>
</dbReference>
<dbReference type="CDD" id="cd00553">
    <property type="entry name" value="NAD_synthase"/>
    <property type="match status" value="1"/>
</dbReference>
<dbReference type="Pfam" id="PF02540">
    <property type="entry name" value="NAD_synthase"/>
    <property type="match status" value="1"/>
</dbReference>
<dbReference type="InterPro" id="IPR022310">
    <property type="entry name" value="NAD/GMP_synthase"/>
</dbReference>
<dbReference type="Proteomes" id="UP000177876">
    <property type="component" value="Unassembled WGS sequence"/>
</dbReference>
<feature type="binding site" evidence="7">
    <location>
        <position position="546"/>
    </location>
    <ligand>
        <name>deamido-NAD(+)</name>
        <dbReference type="ChEBI" id="CHEBI:58437"/>
        <note>ligand shared between two neighboring subunits</note>
    </ligand>
</feature>
<dbReference type="Gene3D" id="3.40.50.620">
    <property type="entry name" value="HUPs"/>
    <property type="match status" value="1"/>
</dbReference>
<dbReference type="STRING" id="1797197.A2Y75_12340"/>
<feature type="domain" description="CN hydrolase" evidence="12">
    <location>
        <begin position="1"/>
        <end position="241"/>
    </location>
</feature>
<feature type="active site" description="Nucleophile; for glutaminase activity" evidence="7">
    <location>
        <position position="143"/>
    </location>
</feature>
<dbReference type="SUPFAM" id="SSF52402">
    <property type="entry name" value="Adenine nucleotide alpha hydrolases-like"/>
    <property type="match status" value="1"/>
</dbReference>
<feature type="active site" description="For glutaminase activity" evidence="7">
    <location>
        <position position="107"/>
    </location>
</feature>
<feature type="binding site" evidence="7">
    <location>
        <begin position="322"/>
        <end position="329"/>
    </location>
    <ligand>
        <name>ATP</name>
        <dbReference type="ChEBI" id="CHEBI:30616"/>
    </ligand>
</feature>
<dbReference type="InterPro" id="IPR014445">
    <property type="entry name" value="Gln-dep_NAD_synthase"/>
</dbReference>
<dbReference type="InterPro" id="IPR003694">
    <property type="entry name" value="NAD_synthase"/>
</dbReference>
<feature type="region of interest" description="Disordered" evidence="11">
    <location>
        <begin position="273"/>
        <end position="293"/>
    </location>
</feature>
<dbReference type="HAMAP" id="MF_02090">
    <property type="entry name" value="NadE_glutamine_dep"/>
    <property type="match status" value="1"/>
</dbReference>
<evidence type="ECO:0000256" key="6">
    <source>
        <dbReference type="ARBA" id="ARBA00023027"/>
    </source>
</evidence>
<dbReference type="PANTHER" id="PTHR23090">
    <property type="entry name" value="NH 3 /GLUTAMINE-DEPENDENT NAD + SYNTHETASE"/>
    <property type="match status" value="1"/>
</dbReference>
<evidence type="ECO:0000259" key="12">
    <source>
        <dbReference type="PROSITE" id="PS50263"/>
    </source>
</evidence>
<feature type="binding site" evidence="7">
    <location>
        <position position="113"/>
    </location>
    <ligand>
        <name>L-glutamine</name>
        <dbReference type="ChEBI" id="CHEBI:58359"/>
    </ligand>
</feature>
<evidence type="ECO:0000256" key="1">
    <source>
        <dbReference type="ARBA" id="ARBA00005188"/>
    </source>
</evidence>
<protein>
    <recommendedName>
        <fullName evidence="7 8">Glutamine-dependent NAD(+) synthetase</fullName>
        <ecNumber evidence="7 8">6.3.5.1</ecNumber>
    </recommendedName>
    <alternativeName>
        <fullName evidence="7 8">NAD(+) synthase [glutamine-hydrolyzing]</fullName>
    </alternativeName>
</protein>
<dbReference type="GO" id="GO:0008795">
    <property type="term" value="F:NAD+ synthase activity"/>
    <property type="evidence" value="ECO:0007669"/>
    <property type="project" value="UniProtKB-UniRule"/>
</dbReference>
<name>A0A1F2WMF1_9ACTN</name>
<organism evidence="13 14">
    <name type="scientific">Candidatus Solincola sediminis</name>
    <dbReference type="NCBI Taxonomy" id="1797199"/>
    <lineage>
        <taxon>Bacteria</taxon>
        <taxon>Bacillati</taxon>
        <taxon>Actinomycetota</taxon>
        <taxon>Candidatus Geothermincolia</taxon>
        <taxon>Candidatus Geothermincolales</taxon>
        <taxon>Candidatus Geothermincolaceae</taxon>
        <taxon>Candidatus Solincola</taxon>
    </lineage>
</organism>
<keyword evidence="4 7" id="KW-0547">Nucleotide-binding</keyword>
<feature type="binding site" evidence="7">
    <location>
        <position position="171"/>
    </location>
    <ligand>
        <name>L-glutamine</name>
        <dbReference type="ChEBI" id="CHEBI:58359"/>
    </ligand>
</feature>
<dbReference type="SUPFAM" id="SSF56317">
    <property type="entry name" value="Carbon-nitrogen hydrolase"/>
    <property type="match status" value="1"/>
</dbReference>
<evidence type="ECO:0000256" key="8">
    <source>
        <dbReference type="PIRNR" id="PIRNR006630"/>
    </source>
</evidence>
<comment type="catalytic activity">
    <reaction evidence="7 8">
        <text>deamido-NAD(+) + L-glutamine + ATP + H2O = L-glutamate + AMP + diphosphate + NAD(+) + H(+)</text>
        <dbReference type="Rhea" id="RHEA:24384"/>
        <dbReference type="ChEBI" id="CHEBI:15377"/>
        <dbReference type="ChEBI" id="CHEBI:15378"/>
        <dbReference type="ChEBI" id="CHEBI:29985"/>
        <dbReference type="ChEBI" id="CHEBI:30616"/>
        <dbReference type="ChEBI" id="CHEBI:33019"/>
        <dbReference type="ChEBI" id="CHEBI:57540"/>
        <dbReference type="ChEBI" id="CHEBI:58359"/>
        <dbReference type="ChEBI" id="CHEBI:58437"/>
        <dbReference type="ChEBI" id="CHEBI:456215"/>
        <dbReference type="EC" id="6.3.5.1"/>
    </reaction>
</comment>
<dbReference type="GO" id="GO:0003952">
    <property type="term" value="F:NAD+ synthase (glutamine-hydrolyzing) activity"/>
    <property type="evidence" value="ECO:0007669"/>
    <property type="project" value="UniProtKB-UniRule"/>
</dbReference>
<evidence type="ECO:0000256" key="9">
    <source>
        <dbReference type="PROSITE-ProRule" id="PRU10139"/>
    </source>
</evidence>
<sequence length="572" mass="63702">MRLALAQINVSVGDIEGNCRRILEASREAQAQGADIVCFPELALSGYPPEDLLLKRDFLEKCDSCLRETAGEIDDLIVIVGTPHLDEDLFNAAAVICHREIVAFYYKHFLPNYGVFDEYRYFATGKEGLVLKVGDMRVGVTICEDIWYPGGPMEAEVTYGGAEIIVNLSSSPFQRGKLFDRERLLQSRTSDSTAILAYVNCVGGQDELVFDGGSMVLHPLEKKLVCAPRFVEHTLLYDIQKTGLWGHRMMMPLQRYFRQGNLRIPTRMLEIEIPQGSSRGNDPELAAPSSHDMKSEDEILEALLLGLRDYVRKNRFQHVLIGLSGGIDSALTAAIAAMALGPSHVHCVFMPSRYTADVSYRGAELLAESLGVSLDDYAIDEIFDGYMQNAAASVEGPTGGLAAENLQARIRGNILMSISNSHGWLVLATGNKSELSMGYCTLYGDMAGGYAVLKDLLKREVYRLSRYMNEREGREVIPEMIIEREPSAELRADQLDTDSLPPYDILDPILEDYIENGLTIEEMTAKGHPEELVRGIVLRVDANEYKRRQAPVGIKVTSRAFGRDWRLPISKF</sequence>
<proteinExistence type="inferred from homology"/>
<dbReference type="InterPro" id="IPR000132">
    <property type="entry name" value="Nitrilase/CN_hydratase_CS"/>
</dbReference>
<comment type="function">
    <text evidence="7">Catalyzes the ATP-dependent amidation of deamido-NAD to form NAD. Uses L-glutamine as a nitrogen source.</text>
</comment>
<dbReference type="NCBIfam" id="TIGR00552">
    <property type="entry name" value="nadE"/>
    <property type="match status" value="1"/>
</dbReference>
<dbReference type="PROSITE" id="PS50263">
    <property type="entry name" value="CN_HYDROLASE"/>
    <property type="match status" value="1"/>
</dbReference>
<gene>
    <name evidence="7" type="primary">nadE</name>
    <name evidence="13" type="ORF">A2Y75_12340</name>
</gene>
<dbReference type="PANTHER" id="PTHR23090:SF9">
    <property type="entry name" value="GLUTAMINE-DEPENDENT NAD(+) SYNTHETASE"/>
    <property type="match status" value="1"/>
</dbReference>
<comment type="similarity">
    <text evidence="10">Belongs to the NAD synthetase family.</text>
</comment>
<dbReference type="InterPro" id="IPR003010">
    <property type="entry name" value="C-N_Hydrolase"/>
</dbReference>
<dbReference type="GO" id="GO:0005524">
    <property type="term" value="F:ATP binding"/>
    <property type="evidence" value="ECO:0007669"/>
    <property type="project" value="UniProtKB-UniRule"/>
</dbReference>
<evidence type="ECO:0000256" key="5">
    <source>
        <dbReference type="ARBA" id="ARBA00022840"/>
    </source>
</evidence>
<evidence type="ECO:0000256" key="10">
    <source>
        <dbReference type="RuleBase" id="RU003811"/>
    </source>
</evidence>
<dbReference type="Pfam" id="PF00795">
    <property type="entry name" value="CN_hydrolase"/>
    <property type="match status" value="1"/>
</dbReference>
<evidence type="ECO:0000256" key="2">
    <source>
        <dbReference type="ARBA" id="ARBA00007145"/>
    </source>
</evidence>
<feature type="binding site" evidence="7">
    <location>
        <position position="177"/>
    </location>
    <ligand>
        <name>L-glutamine</name>
        <dbReference type="ChEBI" id="CHEBI:58359"/>
    </ligand>
</feature>
<accession>A0A1F2WMF1</accession>
<dbReference type="AlphaFoldDB" id="A0A1F2WMF1"/>
<comment type="caution">
    <text evidence="7">Lacks conserved residue(s) required for the propagation of feature annotation.</text>
</comment>
<keyword evidence="6 7" id="KW-0520">NAD</keyword>
<dbReference type="PIRSF" id="PIRSF006630">
    <property type="entry name" value="NADS_GAT"/>
    <property type="match status" value="1"/>
</dbReference>
<feature type="active site" description="Proton acceptor" evidence="9">
    <location>
        <position position="41"/>
    </location>
</feature>
<feature type="binding site" evidence="7">
    <location>
        <position position="405"/>
    </location>
    <ligand>
        <name>deamido-NAD(+)</name>
        <dbReference type="ChEBI" id="CHEBI:58437"/>
        <note>ligand shared between two neighboring subunits</note>
    </ligand>
</feature>
<dbReference type="UniPathway" id="UPA00253">
    <property type="reaction ID" value="UER00334"/>
</dbReference>
<comment type="pathway">
    <text evidence="1 7 8">Cofactor biosynthesis; NAD(+) biosynthesis; NAD(+) from deamido-NAD(+) (L-Gln route): step 1/1.</text>
</comment>
<dbReference type="GO" id="GO:0009435">
    <property type="term" value="P:NAD+ biosynthetic process"/>
    <property type="evidence" value="ECO:0007669"/>
    <property type="project" value="UniProtKB-UniRule"/>
</dbReference>
<comment type="caution">
    <text evidence="13">The sequence shown here is derived from an EMBL/GenBank/DDBJ whole genome shotgun (WGS) entry which is preliminary data.</text>
</comment>
<feature type="binding site" evidence="7">
    <location>
        <position position="429"/>
    </location>
    <ligand>
        <name>ATP</name>
        <dbReference type="ChEBI" id="CHEBI:30616"/>
    </ligand>
</feature>
<feature type="active site" description="Proton acceptor; for glutaminase activity" evidence="7">
    <location>
        <position position="41"/>
    </location>
</feature>
<dbReference type="GO" id="GO:0000257">
    <property type="term" value="F:nitrilase activity"/>
    <property type="evidence" value="ECO:0007669"/>
    <property type="project" value="UniProtKB-ARBA"/>
</dbReference>
<dbReference type="InterPro" id="IPR014729">
    <property type="entry name" value="Rossmann-like_a/b/a_fold"/>
</dbReference>
<evidence type="ECO:0000313" key="13">
    <source>
        <dbReference type="EMBL" id="OFW58009.1"/>
    </source>
</evidence>
<evidence type="ECO:0000256" key="11">
    <source>
        <dbReference type="SAM" id="MobiDB-lite"/>
    </source>
</evidence>
<reference evidence="13 14" key="1">
    <citation type="journal article" date="2016" name="Nat. Commun.">
        <title>Thousands of microbial genomes shed light on interconnected biogeochemical processes in an aquifer system.</title>
        <authorList>
            <person name="Anantharaman K."/>
            <person name="Brown C.T."/>
            <person name="Hug L.A."/>
            <person name="Sharon I."/>
            <person name="Castelle C.J."/>
            <person name="Probst A.J."/>
            <person name="Thomas B.C."/>
            <person name="Singh A."/>
            <person name="Wilkins M.J."/>
            <person name="Karaoz U."/>
            <person name="Brodie E.L."/>
            <person name="Williams K.H."/>
            <person name="Hubbard S.S."/>
            <person name="Banfield J.F."/>
        </authorList>
    </citation>
    <scope>NUCLEOTIDE SEQUENCE [LARGE SCALE GENOMIC DNA]</scope>
</reference>
<dbReference type="EMBL" id="MELK01000028">
    <property type="protein sequence ID" value="OFW58009.1"/>
    <property type="molecule type" value="Genomic_DNA"/>
</dbReference>
<evidence type="ECO:0000256" key="4">
    <source>
        <dbReference type="ARBA" id="ARBA00022741"/>
    </source>
</evidence>